<dbReference type="InterPro" id="IPR051348">
    <property type="entry name" value="U-box_ubiquitin_ligases"/>
</dbReference>
<evidence type="ECO:0000256" key="3">
    <source>
        <dbReference type="ARBA" id="ARBA00022786"/>
    </source>
</evidence>
<keyword evidence="4" id="KW-0175">Coiled coil</keyword>
<proteinExistence type="predicted"/>
<keyword evidence="7" id="KW-1185">Reference proteome</keyword>
<evidence type="ECO:0000256" key="2">
    <source>
        <dbReference type="ARBA" id="ARBA00012483"/>
    </source>
</evidence>
<dbReference type="EMBL" id="JBEDUW010000004">
    <property type="protein sequence ID" value="KAK9931588.1"/>
    <property type="molecule type" value="Genomic_DNA"/>
</dbReference>
<feature type="region of interest" description="Disordered" evidence="5">
    <location>
        <begin position="1"/>
        <end position="32"/>
    </location>
</feature>
<dbReference type="GO" id="GO:0061630">
    <property type="term" value="F:ubiquitin protein ligase activity"/>
    <property type="evidence" value="ECO:0007669"/>
    <property type="project" value="UniProtKB-EC"/>
</dbReference>
<dbReference type="EC" id="2.3.2.27" evidence="2"/>
<gene>
    <name evidence="6" type="ORF">M0R45_018860</name>
</gene>
<dbReference type="Gene3D" id="3.40.50.620">
    <property type="entry name" value="HUPs"/>
    <property type="match status" value="1"/>
</dbReference>
<dbReference type="Proteomes" id="UP001457282">
    <property type="component" value="Unassembled WGS sequence"/>
</dbReference>
<dbReference type="InterPro" id="IPR014729">
    <property type="entry name" value="Rossmann-like_a/b/a_fold"/>
</dbReference>
<dbReference type="PANTHER" id="PTHR45647">
    <property type="entry name" value="OS02G0152300 PROTEIN"/>
    <property type="match status" value="1"/>
</dbReference>
<comment type="caution">
    <text evidence="6">The sequence shown here is derived from an EMBL/GenBank/DDBJ whole genome shotgun (WGS) entry which is preliminary data.</text>
</comment>
<keyword evidence="3" id="KW-0833">Ubl conjugation pathway</keyword>
<comment type="catalytic activity">
    <reaction evidence="1">
        <text>S-ubiquitinyl-[E2 ubiquitin-conjugating enzyme]-L-cysteine + [acceptor protein]-L-lysine = [E2 ubiquitin-conjugating enzyme]-L-cysteine + N(6)-ubiquitinyl-[acceptor protein]-L-lysine.</text>
        <dbReference type="EC" id="2.3.2.27"/>
    </reaction>
</comment>
<sequence length="423" mass="46640">MWNVNNNGAANGKSCNGGERRQHGGPIAVGVSRVSGDKASQGALKWAIDHLVSASRDHVVVKLIHVAQRLPSPDSLPHCPSPTFDGHFVATIVIFLGNNALINEGQASDPIDEILLPFRCYCTRKGVSSEVVVLEDHDVAKALIEYISRHGIENFVLGSSSKNGFSKRLFKTSDIPSSVQKWAPDFCNVYTVSKGKIYSVRAARRRVPSLPAESNYICRAASSKSYDEVSVHEADMDIDLSFASSGRKSTDSMLYSFYENFGPAGMTRISSATSNTDINGLASELDFGNFDGLNTLHEMPQSMAQHSASGNPFLLQKVLEEMEDEMKRLRMELKQTIDMYHAACKEAVTAKQKATELEEWKMKEEQTLEEALLTLEATAAALENEKAKSKAAILAASSSEVFEEEVQKRLMLIRWRRARFGVL</sequence>
<protein>
    <recommendedName>
        <fullName evidence="2">RING-type E3 ubiquitin transferase</fullName>
        <ecNumber evidence="2">2.3.2.27</ecNumber>
    </recommendedName>
</protein>
<dbReference type="PANTHER" id="PTHR45647:SF25">
    <property type="entry name" value="ADENINE NUCLEOTIDE ALPHA HYDROLASES-LIKE SUPERFAMILY PROTEIN"/>
    <property type="match status" value="1"/>
</dbReference>
<organism evidence="6 7">
    <name type="scientific">Rubus argutus</name>
    <name type="common">Southern blackberry</name>
    <dbReference type="NCBI Taxonomy" id="59490"/>
    <lineage>
        <taxon>Eukaryota</taxon>
        <taxon>Viridiplantae</taxon>
        <taxon>Streptophyta</taxon>
        <taxon>Embryophyta</taxon>
        <taxon>Tracheophyta</taxon>
        <taxon>Spermatophyta</taxon>
        <taxon>Magnoliopsida</taxon>
        <taxon>eudicotyledons</taxon>
        <taxon>Gunneridae</taxon>
        <taxon>Pentapetalae</taxon>
        <taxon>rosids</taxon>
        <taxon>fabids</taxon>
        <taxon>Rosales</taxon>
        <taxon>Rosaceae</taxon>
        <taxon>Rosoideae</taxon>
        <taxon>Rosoideae incertae sedis</taxon>
        <taxon>Rubus</taxon>
    </lineage>
</organism>
<evidence type="ECO:0000256" key="4">
    <source>
        <dbReference type="SAM" id="Coils"/>
    </source>
</evidence>
<evidence type="ECO:0000313" key="6">
    <source>
        <dbReference type="EMBL" id="KAK9931588.1"/>
    </source>
</evidence>
<evidence type="ECO:0000256" key="5">
    <source>
        <dbReference type="SAM" id="MobiDB-lite"/>
    </source>
</evidence>
<accession>A0AAW1X6D2</accession>
<dbReference type="AlphaFoldDB" id="A0AAW1X6D2"/>
<evidence type="ECO:0000256" key="1">
    <source>
        <dbReference type="ARBA" id="ARBA00000900"/>
    </source>
</evidence>
<dbReference type="CDD" id="cd01989">
    <property type="entry name" value="USP_STK_Ubox_N"/>
    <property type="match status" value="1"/>
</dbReference>
<dbReference type="SUPFAM" id="SSF52402">
    <property type="entry name" value="Adenine nucleotide alpha hydrolases-like"/>
    <property type="match status" value="1"/>
</dbReference>
<name>A0AAW1X6D2_RUBAR</name>
<feature type="coiled-coil region" evidence="4">
    <location>
        <begin position="365"/>
        <end position="392"/>
    </location>
</feature>
<evidence type="ECO:0000313" key="7">
    <source>
        <dbReference type="Proteomes" id="UP001457282"/>
    </source>
</evidence>
<reference evidence="6 7" key="1">
    <citation type="journal article" date="2023" name="G3 (Bethesda)">
        <title>A chromosome-length genome assembly and annotation of blackberry (Rubus argutus, cv. 'Hillquist').</title>
        <authorList>
            <person name="Bruna T."/>
            <person name="Aryal R."/>
            <person name="Dudchenko O."/>
            <person name="Sargent D.J."/>
            <person name="Mead D."/>
            <person name="Buti M."/>
            <person name="Cavallini A."/>
            <person name="Hytonen T."/>
            <person name="Andres J."/>
            <person name="Pham M."/>
            <person name="Weisz D."/>
            <person name="Mascagni F."/>
            <person name="Usai G."/>
            <person name="Natali L."/>
            <person name="Bassil N."/>
            <person name="Fernandez G.E."/>
            <person name="Lomsadze A."/>
            <person name="Armour M."/>
            <person name="Olukolu B."/>
            <person name="Poorten T."/>
            <person name="Britton C."/>
            <person name="Davik J."/>
            <person name="Ashrafi H."/>
            <person name="Aiden E.L."/>
            <person name="Borodovsky M."/>
            <person name="Worthington M."/>
        </authorList>
    </citation>
    <scope>NUCLEOTIDE SEQUENCE [LARGE SCALE GENOMIC DNA]</scope>
    <source>
        <strain evidence="6">PI 553951</strain>
    </source>
</reference>